<evidence type="ECO:0000256" key="2">
    <source>
        <dbReference type="ARBA" id="ARBA00004442"/>
    </source>
</evidence>
<dbReference type="InterPro" id="IPR011049">
    <property type="entry name" value="Serralysin-like_metalloprot_C"/>
</dbReference>
<keyword evidence="7 13" id="KW-0732">Signal</keyword>
<keyword evidence="5" id="KW-1134">Transmembrane beta strand</keyword>
<evidence type="ECO:0000256" key="5">
    <source>
        <dbReference type="ARBA" id="ARBA00022452"/>
    </source>
</evidence>
<feature type="domain" description="SLH" evidence="14">
    <location>
        <begin position="603"/>
        <end position="666"/>
    </location>
</feature>
<keyword evidence="6" id="KW-0812">Transmembrane</keyword>
<dbReference type="InterPro" id="IPR008635">
    <property type="entry name" value="Coiled_stalk_dom"/>
</dbReference>
<evidence type="ECO:0000313" key="16">
    <source>
        <dbReference type="Proteomes" id="UP000277803"/>
    </source>
</evidence>
<dbReference type="SUPFAM" id="SSF54523">
    <property type="entry name" value="Pili subunits"/>
    <property type="match status" value="1"/>
</dbReference>
<dbReference type="PANTHER" id="PTHR43308:SF1">
    <property type="entry name" value="OUTER MEMBRANE PROTEIN ALPHA"/>
    <property type="match status" value="1"/>
</dbReference>
<dbReference type="Pfam" id="PF03895">
    <property type="entry name" value="YadA_anchor"/>
    <property type="match status" value="1"/>
</dbReference>
<organism evidence="15 16">
    <name type="scientific">Veillonella atypica</name>
    <dbReference type="NCBI Taxonomy" id="39777"/>
    <lineage>
        <taxon>Bacteria</taxon>
        <taxon>Bacillati</taxon>
        <taxon>Bacillota</taxon>
        <taxon>Negativicutes</taxon>
        <taxon>Veillonellales</taxon>
        <taxon>Veillonellaceae</taxon>
        <taxon>Veillonella</taxon>
    </lineage>
</organism>
<evidence type="ECO:0000256" key="8">
    <source>
        <dbReference type="ARBA" id="ARBA00022927"/>
    </source>
</evidence>
<gene>
    <name evidence="15" type="ORF">D2965_04705</name>
</gene>
<comment type="subcellular location">
    <subcellularLocation>
        <location evidence="2">Cell outer membrane</location>
    </subcellularLocation>
    <subcellularLocation>
        <location evidence="1">Cell surface</location>
    </subcellularLocation>
</comment>
<keyword evidence="10" id="KW-0998">Cell outer membrane</keyword>
<comment type="caution">
    <text evidence="15">The sequence shown here is derived from an EMBL/GenBank/DDBJ whole genome shotgun (WGS) entry which is preliminary data.</text>
</comment>
<keyword evidence="8" id="KW-0653">Protein transport</keyword>
<keyword evidence="9" id="KW-0472">Membrane</keyword>
<comment type="similarity">
    <text evidence="3">Belongs to the autotransporter-2 (AT-2) (TC 1.B.40) family.</text>
</comment>
<dbReference type="Pfam" id="PF05658">
    <property type="entry name" value="YadA_head"/>
    <property type="match status" value="4"/>
</dbReference>
<evidence type="ECO:0000256" key="10">
    <source>
        <dbReference type="ARBA" id="ARBA00023237"/>
    </source>
</evidence>
<evidence type="ECO:0000256" key="1">
    <source>
        <dbReference type="ARBA" id="ARBA00004241"/>
    </source>
</evidence>
<dbReference type="EMBL" id="QXZZ01000024">
    <property type="protein sequence ID" value="RJY50674.1"/>
    <property type="molecule type" value="Genomic_DNA"/>
</dbReference>
<accession>A0A3A6W151</accession>
<feature type="signal peptide" evidence="13">
    <location>
        <begin position="1"/>
        <end position="31"/>
    </location>
</feature>
<evidence type="ECO:0000256" key="7">
    <source>
        <dbReference type="ARBA" id="ARBA00022729"/>
    </source>
</evidence>
<feature type="region of interest" description="Disordered" evidence="12">
    <location>
        <begin position="187"/>
        <end position="210"/>
    </location>
</feature>
<dbReference type="PANTHER" id="PTHR43308">
    <property type="entry name" value="OUTER MEMBRANE PROTEIN ALPHA-RELATED"/>
    <property type="match status" value="1"/>
</dbReference>
<evidence type="ECO:0000256" key="6">
    <source>
        <dbReference type="ARBA" id="ARBA00022692"/>
    </source>
</evidence>
<dbReference type="InterPro" id="IPR005594">
    <property type="entry name" value="YadA_C"/>
</dbReference>
<dbReference type="CDD" id="cd12820">
    <property type="entry name" value="LbR_YadA-like"/>
    <property type="match status" value="2"/>
</dbReference>
<dbReference type="Pfam" id="PF00395">
    <property type="entry name" value="SLH"/>
    <property type="match status" value="1"/>
</dbReference>
<feature type="coiled-coil region" evidence="11">
    <location>
        <begin position="566"/>
        <end position="593"/>
    </location>
</feature>
<dbReference type="InterPro" id="IPR008640">
    <property type="entry name" value="Adhesin_Head_dom"/>
</dbReference>
<dbReference type="PROSITE" id="PS51272">
    <property type="entry name" value="SLH"/>
    <property type="match status" value="1"/>
</dbReference>
<dbReference type="InterPro" id="IPR045584">
    <property type="entry name" value="Pilin-like"/>
</dbReference>
<keyword evidence="11" id="KW-0175">Coiled coil</keyword>
<evidence type="ECO:0000256" key="11">
    <source>
        <dbReference type="SAM" id="Coils"/>
    </source>
</evidence>
<name>A0A3A6W151_9FIRM</name>
<evidence type="ECO:0000259" key="14">
    <source>
        <dbReference type="PROSITE" id="PS51272"/>
    </source>
</evidence>
<evidence type="ECO:0000256" key="4">
    <source>
        <dbReference type="ARBA" id="ARBA00022448"/>
    </source>
</evidence>
<protein>
    <submittedName>
        <fullName evidence="15">Hemagglutinin</fullName>
    </submittedName>
</protein>
<dbReference type="GO" id="GO:0015031">
    <property type="term" value="P:protein transport"/>
    <property type="evidence" value="ECO:0007669"/>
    <property type="project" value="UniProtKB-KW"/>
</dbReference>
<evidence type="ECO:0000256" key="3">
    <source>
        <dbReference type="ARBA" id="ARBA00005848"/>
    </source>
</evidence>
<dbReference type="AlphaFoldDB" id="A0A3A6W151"/>
<dbReference type="RefSeq" id="WP_119982441.1">
    <property type="nucleotide sequence ID" value="NZ_QXZZ01000024.1"/>
</dbReference>
<dbReference type="Gene3D" id="3.30.1300.30">
    <property type="entry name" value="GSPII I/J protein-like"/>
    <property type="match status" value="1"/>
</dbReference>
<evidence type="ECO:0000256" key="13">
    <source>
        <dbReference type="SAM" id="SignalP"/>
    </source>
</evidence>
<dbReference type="Proteomes" id="UP000277803">
    <property type="component" value="Unassembled WGS sequence"/>
</dbReference>
<dbReference type="GO" id="GO:0009986">
    <property type="term" value="C:cell surface"/>
    <property type="evidence" value="ECO:0007669"/>
    <property type="project" value="UniProtKB-SubCell"/>
</dbReference>
<proteinExistence type="inferred from homology"/>
<keyword evidence="4" id="KW-0813">Transport</keyword>
<feature type="chain" id="PRO_5017320928" evidence="13">
    <location>
        <begin position="32"/>
        <end position="722"/>
    </location>
</feature>
<evidence type="ECO:0000256" key="9">
    <source>
        <dbReference type="ARBA" id="ARBA00023136"/>
    </source>
</evidence>
<dbReference type="Pfam" id="PF05662">
    <property type="entry name" value="YadA_stalk"/>
    <property type="match status" value="1"/>
</dbReference>
<evidence type="ECO:0000313" key="15">
    <source>
        <dbReference type="EMBL" id="RJY50674.1"/>
    </source>
</evidence>
<dbReference type="Gene3D" id="2.150.10.10">
    <property type="entry name" value="Serralysin-like metalloprotease, C-terminal"/>
    <property type="match status" value="3"/>
</dbReference>
<evidence type="ECO:0000256" key="12">
    <source>
        <dbReference type="SAM" id="MobiDB-lite"/>
    </source>
</evidence>
<reference evidence="15 16" key="1">
    <citation type="submission" date="2018-09" db="EMBL/GenBank/DDBJ databases">
        <title>Genome sequence of Veillonella atypica isolated from periodontal Korean patients.</title>
        <authorList>
            <person name="Lee J.-H."/>
            <person name="Moon J.-H."/>
            <person name="Shin S.-Y."/>
        </authorList>
    </citation>
    <scope>NUCLEOTIDE SEQUENCE [LARGE SCALE GENOMIC DNA]</scope>
    <source>
        <strain evidence="15 16">KHUD_V1</strain>
    </source>
</reference>
<dbReference type="GO" id="GO:0009279">
    <property type="term" value="C:cell outer membrane"/>
    <property type="evidence" value="ECO:0007669"/>
    <property type="project" value="UniProtKB-SubCell"/>
</dbReference>
<sequence length="722" mass="75003">MRENKHSKKLAFAVLAATAAVGVAAVAPVSAASINTADGLIVTSDTPVSSNVTVPTTVVTGSGNIAVGQQNEVRSTSGSTSAFGNQNYVNGQDANAFGDGNAAFGHYAQVFGDTNEANGNQTVAYGYNNIVGEFQAAARPTDSHRVDPTTAANRSAAVGVQNKIAGGAENATAFGVGNTVSIADHSFRDRTSDNEPDSATRQAGSYGANSVAVGNSNTVSGDAAIAIGSKSQATLSNATAIGNTATANRVGTIAIGTRAQAGDFVANPNVATDAQLAGKLSARQDGADRAVAVGYESRAVGYKSNAIGSGAWALDNHSTAIGSSAQATANHAQAFGAGAQATGVRSNVFGSDAIASERNTLALGDSARATHENSVAIGAGSVTSAAQGFGSYRLPSNSAQVVTFAGANPTGSVSVGAAGQERQIHNVAAGRLSATSTDAVNGSQLYSVANELQRQIDNTVPGQINNNITNLTNRVGDVEQRVNKVGAGSAALAALHPLDFNPDDKWTVAAGYGHYHNANSAALGAFYRPNEDTMFSIGSTVGNGNPQLNAGVSIRLGKRAPESRSRVAMGREIAELNARLQDIENKYNNLLQVLNPHAIDPSKTAEFPDVPRNHWAYQYISQLAGNGILVGYPDGTFKGDATMTRYEFATMLYRALQNGAPIDDNMRRAMDEFQPELQNIRLNHYRVDRISGGDNDRHKTERVRVNNEPKNQRDVYGSRISQ</sequence>
<dbReference type="SUPFAM" id="SSF101967">
    <property type="entry name" value="Adhesin YadA, collagen-binding domain"/>
    <property type="match status" value="3"/>
</dbReference>
<dbReference type="InterPro" id="IPR051465">
    <property type="entry name" value="Cell_Envelope_Struct_Comp"/>
</dbReference>
<dbReference type="InterPro" id="IPR001119">
    <property type="entry name" value="SLH_dom"/>
</dbReference>